<evidence type="ECO:0008006" key="3">
    <source>
        <dbReference type="Google" id="ProtNLM"/>
    </source>
</evidence>
<accession>A0ABD4E0A9</accession>
<evidence type="ECO:0000313" key="1">
    <source>
        <dbReference type="EMBL" id="KVN83445.1"/>
    </source>
</evidence>
<proteinExistence type="predicted"/>
<dbReference type="InterPro" id="IPR019701">
    <property type="entry name" value="Phage_P22_NinX"/>
</dbReference>
<dbReference type="RefSeq" id="WP_060040282.1">
    <property type="nucleotide sequence ID" value="NZ_LPAD01000071.1"/>
</dbReference>
<dbReference type="Pfam" id="PF10765">
    <property type="entry name" value="Phage_P22_NinX"/>
    <property type="match status" value="1"/>
</dbReference>
<sequence length="123" mass="13932">MKASELTGAQLDYWVARVLGDRHVRIVGEEEHERCETRFSDQWPWDRFMPSRAWMISGPLVERFKLSLDYRPTINEWAAGCRRLDDGLISTGFGETAPIAVCRAIVIACIGDDVQFDTESAPA</sequence>
<gene>
    <name evidence="1" type="ORF">WJ68_16155</name>
</gene>
<organism evidence="1 2">
    <name type="scientific">Burkholderia ubonensis</name>
    <dbReference type="NCBI Taxonomy" id="101571"/>
    <lineage>
        <taxon>Bacteria</taxon>
        <taxon>Pseudomonadati</taxon>
        <taxon>Pseudomonadota</taxon>
        <taxon>Betaproteobacteria</taxon>
        <taxon>Burkholderiales</taxon>
        <taxon>Burkholderiaceae</taxon>
        <taxon>Burkholderia</taxon>
        <taxon>Burkholderia cepacia complex</taxon>
    </lineage>
</organism>
<name>A0ABD4E0A9_9BURK</name>
<dbReference type="EMBL" id="LPAD01000071">
    <property type="protein sequence ID" value="KVN83445.1"/>
    <property type="molecule type" value="Genomic_DNA"/>
</dbReference>
<evidence type="ECO:0000313" key="2">
    <source>
        <dbReference type="Proteomes" id="UP000057910"/>
    </source>
</evidence>
<reference evidence="1 2" key="1">
    <citation type="submission" date="2015-11" db="EMBL/GenBank/DDBJ databases">
        <title>Expanding the genomic diversity of Burkholderia species for the development of highly accurate diagnostics.</title>
        <authorList>
            <person name="Sahl J."/>
            <person name="Keim P."/>
            <person name="Wagner D."/>
        </authorList>
    </citation>
    <scope>NUCLEOTIDE SEQUENCE [LARGE SCALE GENOMIC DNA]</scope>
    <source>
        <strain evidence="1 2">MSMB1585WGS</strain>
    </source>
</reference>
<comment type="caution">
    <text evidence="1">The sequence shown here is derived from an EMBL/GenBank/DDBJ whole genome shotgun (WGS) entry which is preliminary data.</text>
</comment>
<protein>
    <recommendedName>
        <fullName evidence="3">DUF2591 domain-containing protein</fullName>
    </recommendedName>
</protein>
<dbReference type="Proteomes" id="UP000057910">
    <property type="component" value="Unassembled WGS sequence"/>
</dbReference>
<dbReference type="AlphaFoldDB" id="A0ABD4E0A9"/>